<protein>
    <submittedName>
        <fullName evidence="1">Uncharacterized protein</fullName>
    </submittedName>
</protein>
<organism evidence="1">
    <name type="scientific">Arundo donax</name>
    <name type="common">Giant reed</name>
    <name type="synonym">Donax arundinaceus</name>
    <dbReference type="NCBI Taxonomy" id="35708"/>
    <lineage>
        <taxon>Eukaryota</taxon>
        <taxon>Viridiplantae</taxon>
        <taxon>Streptophyta</taxon>
        <taxon>Embryophyta</taxon>
        <taxon>Tracheophyta</taxon>
        <taxon>Spermatophyta</taxon>
        <taxon>Magnoliopsida</taxon>
        <taxon>Liliopsida</taxon>
        <taxon>Poales</taxon>
        <taxon>Poaceae</taxon>
        <taxon>PACMAD clade</taxon>
        <taxon>Arundinoideae</taxon>
        <taxon>Arundineae</taxon>
        <taxon>Arundo</taxon>
    </lineage>
</organism>
<dbReference type="EMBL" id="GBRH01243065">
    <property type="protein sequence ID" value="JAD54830.1"/>
    <property type="molecule type" value="Transcribed_RNA"/>
</dbReference>
<evidence type="ECO:0000313" key="1">
    <source>
        <dbReference type="EMBL" id="JAD54830.1"/>
    </source>
</evidence>
<reference evidence="1" key="2">
    <citation type="journal article" date="2015" name="Data Brief">
        <title>Shoot transcriptome of the giant reed, Arundo donax.</title>
        <authorList>
            <person name="Barrero R.A."/>
            <person name="Guerrero F.D."/>
            <person name="Moolhuijzen P."/>
            <person name="Goolsby J.A."/>
            <person name="Tidwell J."/>
            <person name="Bellgard S.E."/>
            <person name="Bellgard M.I."/>
        </authorList>
    </citation>
    <scope>NUCLEOTIDE SEQUENCE</scope>
    <source>
        <tissue evidence="1">Shoot tissue taken approximately 20 cm above the soil surface</tissue>
    </source>
</reference>
<accession>A0A0A9B0X1</accession>
<dbReference type="AlphaFoldDB" id="A0A0A9B0X1"/>
<sequence length="18" mass="2261">MEKKGVLYRTCQEWTLFQ</sequence>
<reference evidence="1" key="1">
    <citation type="submission" date="2014-09" db="EMBL/GenBank/DDBJ databases">
        <authorList>
            <person name="Magalhaes I.L.F."/>
            <person name="Oliveira U."/>
            <person name="Santos F.R."/>
            <person name="Vidigal T.H.D.A."/>
            <person name="Brescovit A.D."/>
            <person name="Santos A.J."/>
        </authorList>
    </citation>
    <scope>NUCLEOTIDE SEQUENCE</scope>
    <source>
        <tissue evidence="1">Shoot tissue taken approximately 20 cm above the soil surface</tissue>
    </source>
</reference>
<proteinExistence type="predicted"/>
<name>A0A0A9B0X1_ARUDO</name>